<gene>
    <name evidence="6" type="ORF">DI536_35235</name>
</gene>
<proteinExistence type="inferred from homology"/>
<dbReference type="InterPro" id="IPR000847">
    <property type="entry name" value="LysR_HTH_N"/>
</dbReference>
<dbReference type="EMBL" id="QFQP01000069">
    <property type="protein sequence ID" value="PZR03854.1"/>
    <property type="molecule type" value="Genomic_DNA"/>
</dbReference>
<feature type="domain" description="HTH lysR-type" evidence="5">
    <location>
        <begin position="11"/>
        <end position="66"/>
    </location>
</feature>
<dbReference type="PANTHER" id="PTHR30537">
    <property type="entry name" value="HTH-TYPE TRANSCRIPTIONAL REGULATOR"/>
    <property type="match status" value="1"/>
</dbReference>
<comment type="similarity">
    <text evidence="1">Belongs to the LysR transcriptional regulatory family.</text>
</comment>
<evidence type="ECO:0000256" key="4">
    <source>
        <dbReference type="ARBA" id="ARBA00023163"/>
    </source>
</evidence>
<dbReference type="Gene3D" id="1.10.10.10">
    <property type="entry name" value="Winged helix-like DNA-binding domain superfamily/Winged helix DNA-binding domain"/>
    <property type="match status" value="1"/>
</dbReference>
<dbReference type="GO" id="GO:0003677">
    <property type="term" value="F:DNA binding"/>
    <property type="evidence" value="ECO:0007669"/>
    <property type="project" value="UniProtKB-KW"/>
</dbReference>
<reference evidence="6 7" key="1">
    <citation type="submission" date="2017-08" db="EMBL/GenBank/DDBJ databases">
        <title>Infants hospitalized years apart are colonized by the same room-sourced microbial strains.</title>
        <authorList>
            <person name="Brooks B."/>
            <person name="Olm M.R."/>
            <person name="Firek B.A."/>
            <person name="Baker R."/>
            <person name="Thomas B.C."/>
            <person name="Morowitz M.J."/>
            <person name="Banfield J.F."/>
        </authorList>
    </citation>
    <scope>NUCLEOTIDE SEQUENCE [LARGE SCALE GENOMIC DNA]</scope>
    <source>
        <strain evidence="6">S2_003_000_R2_14</strain>
    </source>
</reference>
<name>A0A2W5UKQ1_9BACT</name>
<dbReference type="FunFam" id="1.10.10.10:FF:000001">
    <property type="entry name" value="LysR family transcriptional regulator"/>
    <property type="match status" value="1"/>
</dbReference>
<evidence type="ECO:0000313" key="7">
    <source>
        <dbReference type="Proteomes" id="UP000249061"/>
    </source>
</evidence>
<keyword evidence="3" id="KW-0238">DNA-binding</keyword>
<accession>A0A2W5UKQ1</accession>
<evidence type="ECO:0000256" key="2">
    <source>
        <dbReference type="ARBA" id="ARBA00023015"/>
    </source>
</evidence>
<dbReference type="InterPro" id="IPR005119">
    <property type="entry name" value="LysR_subst-bd"/>
</dbReference>
<comment type="caution">
    <text evidence="6">The sequence shown here is derived from an EMBL/GenBank/DDBJ whole genome shotgun (WGS) entry which is preliminary data.</text>
</comment>
<organism evidence="6 7">
    <name type="scientific">Archangium gephyra</name>
    <dbReference type="NCBI Taxonomy" id="48"/>
    <lineage>
        <taxon>Bacteria</taxon>
        <taxon>Pseudomonadati</taxon>
        <taxon>Myxococcota</taxon>
        <taxon>Myxococcia</taxon>
        <taxon>Myxococcales</taxon>
        <taxon>Cystobacterineae</taxon>
        <taxon>Archangiaceae</taxon>
        <taxon>Archangium</taxon>
    </lineage>
</organism>
<dbReference type="Gene3D" id="3.40.190.290">
    <property type="match status" value="1"/>
</dbReference>
<dbReference type="InterPro" id="IPR036388">
    <property type="entry name" value="WH-like_DNA-bd_sf"/>
</dbReference>
<dbReference type="GO" id="GO:0003700">
    <property type="term" value="F:DNA-binding transcription factor activity"/>
    <property type="evidence" value="ECO:0007669"/>
    <property type="project" value="InterPro"/>
</dbReference>
<sequence length="306" mass="33989">MRSAYELQASLPQLSVFIAVARHRSFTGAAKEFGISTSAVSHAVRQLEERLDVVLLQRTTRAVTVTEAGRQLVERAAAPVKQALEAMSSANVDTGELVATLRLSVAINTVPLVLEPVIPLFRKRYPRVSLELVRSNGGLLDFVKEGFDAAMQVTELMDEDLTRLRLTPPFKFLVVGSPKYFAKHGTPATPEDLRDHDCIGFRWPTNAAMYPWEFQRGRRKWRISVTGGIVTNDLDVCRSMAEHAQGLAYVDELSVADQLKSGRLVTALDEYAPTEDGLFLCSPGRAQQSPALRAFIDVTREVLHRR</sequence>
<keyword evidence="4" id="KW-0804">Transcription</keyword>
<evidence type="ECO:0000259" key="5">
    <source>
        <dbReference type="PROSITE" id="PS50931"/>
    </source>
</evidence>
<dbReference type="Pfam" id="PF00126">
    <property type="entry name" value="HTH_1"/>
    <property type="match status" value="1"/>
</dbReference>
<dbReference type="Proteomes" id="UP000249061">
    <property type="component" value="Unassembled WGS sequence"/>
</dbReference>
<evidence type="ECO:0000313" key="6">
    <source>
        <dbReference type="EMBL" id="PZR03854.1"/>
    </source>
</evidence>
<dbReference type="Pfam" id="PF03466">
    <property type="entry name" value="LysR_substrate"/>
    <property type="match status" value="1"/>
</dbReference>
<protein>
    <submittedName>
        <fullName evidence="6">LysR family transcriptional regulator</fullName>
    </submittedName>
</protein>
<dbReference type="PROSITE" id="PS50931">
    <property type="entry name" value="HTH_LYSR"/>
    <property type="match status" value="1"/>
</dbReference>
<evidence type="ECO:0000256" key="3">
    <source>
        <dbReference type="ARBA" id="ARBA00023125"/>
    </source>
</evidence>
<keyword evidence="2" id="KW-0805">Transcription regulation</keyword>
<dbReference type="InterPro" id="IPR036390">
    <property type="entry name" value="WH_DNA-bd_sf"/>
</dbReference>
<dbReference type="SUPFAM" id="SSF46785">
    <property type="entry name" value="Winged helix' DNA-binding domain"/>
    <property type="match status" value="1"/>
</dbReference>
<dbReference type="AlphaFoldDB" id="A0A2W5UKQ1"/>
<evidence type="ECO:0000256" key="1">
    <source>
        <dbReference type="ARBA" id="ARBA00009437"/>
    </source>
</evidence>
<dbReference type="SUPFAM" id="SSF53850">
    <property type="entry name" value="Periplasmic binding protein-like II"/>
    <property type="match status" value="1"/>
</dbReference>
<dbReference type="InterPro" id="IPR058163">
    <property type="entry name" value="LysR-type_TF_proteobact-type"/>
</dbReference>
<dbReference type="PANTHER" id="PTHR30537:SF5">
    <property type="entry name" value="HTH-TYPE TRANSCRIPTIONAL ACTIVATOR TTDR-RELATED"/>
    <property type="match status" value="1"/>
</dbReference>